<reference evidence="1" key="1">
    <citation type="submission" date="2021-03" db="EMBL/GenBank/DDBJ databases">
        <title>Draft genome sequence of rust myrtle Austropuccinia psidii MF-1, a brazilian biotype.</title>
        <authorList>
            <person name="Quecine M.C."/>
            <person name="Pachon D.M.R."/>
            <person name="Bonatelli M.L."/>
            <person name="Correr F.H."/>
            <person name="Franceschini L.M."/>
            <person name="Leite T.F."/>
            <person name="Margarido G.R.A."/>
            <person name="Almeida C.A."/>
            <person name="Ferrarezi J.A."/>
            <person name="Labate C.A."/>
        </authorList>
    </citation>
    <scope>NUCLEOTIDE SEQUENCE</scope>
    <source>
        <strain evidence="1">MF-1</strain>
    </source>
</reference>
<dbReference type="OrthoDB" id="2507113at2759"/>
<organism evidence="1 2">
    <name type="scientific">Austropuccinia psidii MF-1</name>
    <dbReference type="NCBI Taxonomy" id="1389203"/>
    <lineage>
        <taxon>Eukaryota</taxon>
        <taxon>Fungi</taxon>
        <taxon>Dikarya</taxon>
        <taxon>Basidiomycota</taxon>
        <taxon>Pucciniomycotina</taxon>
        <taxon>Pucciniomycetes</taxon>
        <taxon>Pucciniales</taxon>
        <taxon>Sphaerophragmiaceae</taxon>
        <taxon>Austropuccinia</taxon>
    </lineage>
</organism>
<protein>
    <submittedName>
        <fullName evidence="1">Uncharacterized protein</fullName>
    </submittedName>
</protein>
<sequence length="188" mass="21886">MLAKLGLQVWEPDLEEALDLLYNGACRIVALMTLCQIACSGAYQYMRSNLIYCSDLGFLSTAYDYYNHYLLAKKFKKEVKEKGWSMQDVERKVVQQARQQLRDCRYTFLASHSYAKRYQIIASDFNSRRNEGYNLKAGNYVVKALGYQSDSATAFFQRLDCKIKEVEGMMVHRSQQQTRRRPKIPILS</sequence>
<keyword evidence="2" id="KW-1185">Reference proteome</keyword>
<dbReference type="Proteomes" id="UP000765509">
    <property type="component" value="Unassembled WGS sequence"/>
</dbReference>
<comment type="caution">
    <text evidence="1">The sequence shown here is derived from an EMBL/GenBank/DDBJ whole genome shotgun (WGS) entry which is preliminary data.</text>
</comment>
<evidence type="ECO:0000313" key="2">
    <source>
        <dbReference type="Proteomes" id="UP000765509"/>
    </source>
</evidence>
<gene>
    <name evidence="1" type="ORF">O181_103664</name>
</gene>
<name>A0A9Q3JLN0_9BASI</name>
<accession>A0A9Q3JLN0</accession>
<dbReference type="AlphaFoldDB" id="A0A9Q3JLN0"/>
<proteinExistence type="predicted"/>
<evidence type="ECO:0000313" key="1">
    <source>
        <dbReference type="EMBL" id="MBW0563949.1"/>
    </source>
</evidence>
<dbReference type="EMBL" id="AVOT02075054">
    <property type="protein sequence ID" value="MBW0563949.1"/>
    <property type="molecule type" value="Genomic_DNA"/>
</dbReference>